<evidence type="ECO:0000259" key="3">
    <source>
        <dbReference type="PROSITE" id="PS51186"/>
    </source>
</evidence>
<dbReference type="CDD" id="cd04301">
    <property type="entry name" value="NAT_SF"/>
    <property type="match status" value="1"/>
</dbReference>
<dbReference type="InterPro" id="IPR050832">
    <property type="entry name" value="Bact_Acetyltransf"/>
</dbReference>
<name>A0A3B0CU98_9BACL</name>
<dbReference type="PANTHER" id="PTHR43877:SF2">
    <property type="entry name" value="AMINOALKYLPHOSPHONATE N-ACETYLTRANSFERASE-RELATED"/>
    <property type="match status" value="1"/>
</dbReference>
<dbReference type="GO" id="GO:0016747">
    <property type="term" value="F:acyltransferase activity, transferring groups other than amino-acyl groups"/>
    <property type="evidence" value="ECO:0007669"/>
    <property type="project" value="InterPro"/>
</dbReference>
<organism evidence="4 5">
    <name type="scientific">Paenibacillus ginsengarvi</name>
    <dbReference type="NCBI Taxonomy" id="400777"/>
    <lineage>
        <taxon>Bacteria</taxon>
        <taxon>Bacillati</taxon>
        <taxon>Bacillota</taxon>
        <taxon>Bacilli</taxon>
        <taxon>Bacillales</taxon>
        <taxon>Paenibacillaceae</taxon>
        <taxon>Paenibacillus</taxon>
    </lineage>
</organism>
<dbReference type="Gene3D" id="3.40.630.30">
    <property type="match status" value="1"/>
</dbReference>
<dbReference type="SUPFAM" id="SSF55729">
    <property type="entry name" value="Acyl-CoA N-acyltransferases (Nat)"/>
    <property type="match status" value="1"/>
</dbReference>
<dbReference type="InterPro" id="IPR016181">
    <property type="entry name" value="Acyl_CoA_acyltransferase"/>
</dbReference>
<dbReference type="AlphaFoldDB" id="A0A3B0CU98"/>
<gene>
    <name evidence="4" type="ORF">D7M11_01185</name>
</gene>
<reference evidence="4 5" key="1">
    <citation type="journal article" date="2007" name="Int. J. Syst. Evol. Microbiol.">
        <title>Paenibacillus ginsengarvi sp. nov., isolated from soil from ginseng cultivation.</title>
        <authorList>
            <person name="Yoon M.H."/>
            <person name="Ten L.N."/>
            <person name="Im W.T."/>
        </authorList>
    </citation>
    <scope>NUCLEOTIDE SEQUENCE [LARGE SCALE GENOMIC DNA]</scope>
    <source>
        <strain evidence="4 5">KCTC 13059</strain>
    </source>
</reference>
<dbReference type="PROSITE" id="PS51186">
    <property type="entry name" value="GNAT"/>
    <property type="match status" value="1"/>
</dbReference>
<keyword evidence="5" id="KW-1185">Reference proteome</keyword>
<evidence type="ECO:0000313" key="4">
    <source>
        <dbReference type="EMBL" id="RKN86607.1"/>
    </source>
</evidence>
<evidence type="ECO:0000313" key="5">
    <source>
        <dbReference type="Proteomes" id="UP000282311"/>
    </source>
</evidence>
<sequence>MPMYTCRPAQSEDYQTICTFVETEDELYFMFPSGKFPLQAGQLEQNAKNRWCPTIVEDESGIAGYANFYGYEEGKQCHLGNVIVAPAHRGQGAAAFLIRTMITKASAELNVPRLLLVCHSTNPRALLFYDKLGFKPFALSKKLNFRGEAIVGISMEKLLEQP</sequence>
<evidence type="ECO:0000256" key="2">
    <source>
        <dbReference type="ARBA" id="ARBA00023315"/>
    </source>
</evidence>
<proteinExistence type="predicted"/>
<protein>
    <submittedName>
        <fullName evidence="4">GNAT family N-acetyltransferase</fullName>
    </submittedName>
</protein>
<keyword evidence="1 4" id="KW-0808">Transferase</keyword>
<dbReference type="InterPro" id="IPR000182">
    <property type="entry name" value="GNAT_dom"/>
</dbReference>
<accession>A0A3B0CU98</accession>
<keyword evidence="2" id="KW-0012">Acyltransferase</keyword>
<dbReference type="EMBL" id="RBAH01000001">
    <property type="protein sequence ID" value="RKN86607.1"/>
    <property type="molecule type" value="Genomic_DNA"/>
</dbReference>
<comment type="caution">
    <text evidence="4">The sequence shown here is derived from an EMBL/GenBank/DDBJ whole genome shotgun (WGS) entry which is preliminary data.</text>
</comment>
<dbReference type="PANTHER" id="PTHR43877">
    <property type="entry name" value="AMINOALKYLPHOSPHONATE N-ACETYLTRANSFERASE-RELATED-RELATED"/>
    <property type="match status" value="1"/>
</dbReference>
<feature type="domain" description="N-acetyltransferase" evidence="3">
    <location>
        <begin position="4"/>
        <end position="160"/>
    </location>
</feature>
<dbReference type="Pfam" id="PF00583">
    <property type="entry name" value="Acetyltransf_1"/>
    <property type="match status" value="1"/>
</dbReference>
<evidence type="ECO:0000256" key="1">
    <source>
        <dbReference type="ARBA" id="ARBA00022679"/>
    </source>
</evidence>
<dbReference type="Proteomes" id="UP000282311">
    <property type="component" value="Unassembled WGS sequence"/>
</dbReference>